<accession>T2M4X3</accession>
<dbReference type="GO" id="GO:0005737">
    <property type="term" value="C:cytoplasm"/>
    <property type="evidence" value="ECO:0007669"/>
    <property type="project" value="TreeGrafter"/>
</dbReference>
<dbReference type="GO" id="GO:1902636">
    <property type="term" value="C:kinociliary basal body"/>
    <property type="evidence" value="ECO:0007669"/>
    <property type="project" value="TreeGrafter"/>
</dbReference>
<name>T2M4X3_HYDVU</name>
<dbReference type="GO" id="GO:0005634">
    <property type="term" value="C:nucleus"/>
    <property type="evidence" value="ECO:0007669"/>
    <property type="project" value="TreeGrafter"/>
</dbReference>
<organism evidence="1">
    <name type="scientific">Hydra vulgaris</name>
    <name type="common">Hydra</name>
    <name type="synonym">Hydra attenuata</name>
    <dbReference type="NCBI Taxonomy" id="6087"/>
    <lineage>
        <taxon>Eukaryota</taxon>
        <taxon>Metazoa</taxon>
        <taxon>Cnidaria</taxon>
        <taxon>Hydrozoa</taxon>
        <taxon>Hydroidolina</taxon>
        <taxon>Anthoathecata</taxon>
        <taxon>Aplanulata</taxon>
        <taxon>Hydridae</taxon>
        <taxon>Hydra</taxon>
    </lineage>
</organism>
<reference evidence="1" key="1">
    <citation type="journal article" date="2013" name="Genome Biol. Evol.">
        <title>Punctuated emergences of genetic and phenotypic innovations in eumetazoan, bilaterian, euteleostome, and hominidae ancestors.</title>
        <authorList>
            <person name="Wenger Y."/>
            <person name="Galliot B."/>
        </authorList>
    </citation>
    <scope>NUCLEOTIDE SEQUENCE</scope>
    <source>
        <tissue evidence="1">Whole animals</tissue>
    </source>
</reference>
<dbReference type="AlphaFoldDB" id="T2M4X3"/>
<evidence type="ECO:0000313" key="1">
    <source>
        <dbReference type="EMBL" id="CDG67164.1"/>
    </source>
</evidence>
<dbReference type="Pfam" id="PF00118">
    <property type="entry name" value="Cpn60_TCP1"/>
    <property type="match status" value="1"/>
</dbReference>
<dbReference type="GO" id="GO:0005524">
    <property type="term" value="F:ATP binding"/>
    <property type="evidence" value="ECO:0007669"/>
    <property type="project" value="InterPro"/>
</dbReference>
<dbReference type="PANTHER" id="PTHR46787:SF1">
    <property type="entry name" value="MOLECULAR CHAPERONE MKKS"/>
    <property type="match status" value="1"/>
</dbReference>
<dbReference type="GO" id="GO:0006457">
    <property type="term" value="P:protein folding"/>
    <property type="evidence" value="ECO:0007669"/>
    <property type="project" value="InterPro"/>
</dbReference>
<proteinExistence type="evidence at transcript level"/>
<dbReference type="GO" id="GO:0051082">
    <property type="term" value="F:unfolded protein binding"/>
    <property type="evidence" value="ECO:0007669"/>
    <property type="project" value="InterPro"/>
</dbReference>
<protein>
    <submittedName>
        <fullName evidence="1">McKusick-Kaufman/Bardet-Biedl syndromes putative chaperonin</fullName>
    </submittedName>
</protein>
<dbReference type="OrthoDB" id="528704at2759"/>
<dbReference type="GO" id="GO:0032502">
    <property type="term" value="P:developmental process"/>
    <property type="evidence" value="ECO:0007669"/>
    <property type="project" value="TreeGrafter"/>
</dbReference>
<feature type="non-terminal residue" evidence="1">
    <location>
        <position position="1"/>
    </location>
</feature>
<dbReference type="InterPro" id="IPR027409">
    <property type="entry name" value="GroEL-like_apical_dom_sf"/>
</dbReference>
<sequence length="545" mass="62133">MRFNLSSHHITRRRMTVRICDADGMYKSIRQCQDIVTKIFGCHVKFILLKNTTGDYTRMVVSSHDLFNFLQPKCDVLKLMICFLKNHVAVTMDGGLFTFLMSSNLVLNSHSLPYFELSNDKKYLLSEIRQFLNTINIFIDISKFSDVQSIIKTILMPKIMLSCMDLDHICILYTTSFASTMKKEDIKVVRVISKIKDSCIYDGFLLPVESYFDDALLSTKLTLRVCLVNVSLSIDSEELLGEKKESIIVASRMKTKEEILNFLCKFCYNFSKQADVLICQKVVHPKVKYLLKQNNVICVDRIGSIALSSLQSLFNCKVMSTLMLTDFAQYISVMNDFKFLNLNNRHFIQITSTSSTSKTLLLCAENDEELDTLAQCFEVSMALLQGLAVQPQVVYGGGCIETMIAMHLLYLRTKKLKISCTNNLWKVVDVVVKSFLSVALAIDNEHEILENFIDDSFHHHWINPKFRTRCCCGSINSNIDINFIPFIELISSGNINEKIIEAKTINLVSYADIVIHPSEVFLRNLEASVTLSDIVSHISFQILQI</sequence>
<dbReference type="Gene3D" id="3.50.7.10">
    <property type="entry name" value="GroEL"/>
    <property type="match status" value="1"/>
</dbReference>
<gene>
    <name evidence="1" type="primary">MKKS</name>
</gene>
<dbReference type="InterPro" id="IPR027410">
    <property type="entry name" value="TCP-1-like_intermed_sf"/>
</dbReference>
<dbReference type="SUPFAM" id="SSF52029">
    <property type="entry name" value="GroEL apical domain-like"/>
    <property type="match status" value="1"/>
</dbReference>
<dbReference type="InterPro" id="IPR027413">
    <property type="entry name" value="GROEL-like_equatorial_sf"/>
</dbReference>
<dbReference type="GO" id="GO:0060271">
    <property type="term" value="P:cilium assembly"/>
    <property type="evidence" value="ECO:0007669"/>
    <property type="project" value="InterPro"/>
</dbReference>
<dbReference type="InterPro" id="IPR028790">
    <property type="entry name" value="MKKS"/>
</dbReference>
<dbReference type="Gene3D" id="1.10.560.10">
    <property type="entry name" value="GroEL-like equatorial domain"/>
    <property type="match status" value="1"/>
</dbReference>
<dbReference type="EMBL" id="HAAD01000932">
    <property type="protein sequence ID" value="CDG67164.1"/>
    <property type="molecule type" value="mRNA"/>
</dbReference>
<dbReference type="GO" id="GO:0051131">
    <property type="term" value="P:chaperone-mediated protein complex assembly"/>
    <property type="evidence" value="ECO:0007669"/>
    <property type="project" value="TreeGrafter"/>
</dbReference>
<dbReference type="Gene3D" id="3.30.260.10">
    <property type="entry name" value="TCP-1-like chaperonin intermediate domain"/>
    <property type="match status" value="1"/>
</dbReference>
<dbReference type="InterPro" id="IPR002423">
    <property type="entry name" value="Cpn60/GroEL/TCP-1"/>
</dbReference>
<dbReference type="PANTHER" id="PTHR46787">
    <property type="entry name" value="SYNDROMES PUTATIVE CHAPERONIN-RELATED"/>
    <property type="match status" value="1"/>
</dbReference>